<name>A0ABU2DLW4_ACHAE</name>
<organism evidence="2 3">
    <name type="scientific">Achromobacter aegrifaciens</name>
    <dbReference type="NCBI Taxonomy" id="1287736"/>
    <lineage>
        <taxon>Bacteria</taxon>
        <taxon>Pseudomonadati</taxon>
        <taxon>Pseudomonadota</taxon>
        <taxon>Betaproteobacteria</taxon>
        <taxon>Burkholderiales</taxon>
        <taxon>Alcaligenaceae</taxon>
        <taxon>Achromobacter</taxon>
    </lineage>
</organism>
<sequence>MKMPTSSGCSGRANSEEQAHIVGQGDQQSLQGLLDALAEQRIVVPLDRMDLVLHEFTVLQRQRALINGVVESEGLSGIHTVISRSRGAL</sequence>
<proteinExistence type="predicted"/>
<protein>
    <submittedName>
        <fullName evidence="2">Uncharacterized protein</fullName>
    </submittedName>
</protein>
<feature type="compositionally biased region" description="Polar residues" evidence="1">
    <location>
        <begin position="1"/>
        <end position="13"/>
    </location>
</feature>
<keyword evidence="3" id="KW-1185">Reference proteome</keyword>
<dbReference type="EMBL" id="JAVKVN010000015">
    <property type="protein sequence ID" value="MDR7949063.1"/>
    <property type="molecule type" value="Genomic_DNA"/>
</dbReference>
<comment type="caution">
    <text evidence="2">The sequence shown here is derived from an EMBL/GenBank/DDBJ whole genome shotgun (WGS) entry which is preliminary data.</text>
</comment>
<evidence type="ECO:0000313" key="2">
    <source>
        <dbReference type="EMBL" id="MDR7949063.1"/>
    </source>
</evidence>
<evidence type="ECO:0000313" key="3">
    <source>
        <dbReference type="Proteomes" id="UP001264156"/>
    </source>
</evidence>
<evidence type="ECO:0000256" key="1">
    <source>
        <dbReference type="SAM" id="MobiDB-lite"/>
    </source>
</evidence>
<dbReference type="RefSeq" id="WP_310535773.1">
    <property type="nucleotide sequence ID" value="NZ_JAVKVN010000015.1"/>
</dbReference>
<gene>
    <name evidence="2" type="ORF">RIU57_28345</name>
</gene>
<reference evidence="3" key="1">
    <citation type="submission" date="2023-07" db="EMBL/GenBank/DDBJ databases">
        <title>Glyphosate-induced phosphonatase operons in soil bacteria of genus Achromobacter.</title>
        <authorList>
            <person name="Epiktetov D.O."/>
            <person name="Sviridov A.V."/>
            <person name="Tarlachkov S.V."/>
            <person name="Shushkova T.V."/>
            <person name="Toropygin I.Y."/>
            <person name="Leontievsky A."/>
        </authorList>
    </citation>
    <scope>NUCLEOTIDE SEQUENCE [LARGE SCALE GENOMIC DNA]</scope>
    <source>
        <strain evidence="3">Kg 16</strain>
    </source>
</reference>
<dbReference type="Proteomes" id="UP001264156">
    <property type="component" value="Unassembled WGS sequence"/>
</dbReference>
<feature type="region of interest" description="Disordered" evidence="1">
    <location>
        <begin position="1"/>
        <end position="24"/>
    </location>
</feature>
<accession>A0ABU2DLW4</accession>